<keyword evidence="3" id="KW-1185">Reference proteome</keyword>
<name>B5H6W9_STRE2</name>
<dbReference type="HOGENOM" id="CLU_2720677_0_0_11"/>
<feature type="compositionally biased region" description="Basic residues" evidence="1">
    <location>
        <begin position="22"/>
        <end position="42"/>
    </location>
</feature>
<evidence type="ECO:0000313" key="2">
    <source>
        <dbReference type="EMBL" id="EDY62580.1"/>
    </source>
</evidence>
<dbReference type="AlphaFoldDB" id="B5H6W9"/>
<proteinExistence type="predicted"/>
<dbReference type="EMBL" id="CM000950">
    <property type="protein sequence ID" value="EDY62580.1"/>
    <property type="molecule type" value="Genomic_DNA"/>
</dbReference>
<evidence type="ECO:0000256" key="1">
    <source>
        <dbReference type="SAM" id="MobiDB-lite"/>
    </source>
</evidence>
<feature type="region of interest" description="Disordered" evidence="1">
    <location>
        <begin position="1"/>
        <end position="42"/>
    </location>
</feature>
<organism evidence="2 3">
    <name type="scientific">Streptomyces pristinaespiralis (strain ATCC 25486 / DSM 40338 / CBS 914.69 / JCM 4507 / KCC S-0507 / NBRC 13074 / NRRL 2958 / 5647)</name>
    <dbReference type="NCBI Taxonomy" id="457429"/>
    <lineage>
        <taxon>Bacteria</taxon>
        <taxon>Bacillati</taxon>
        <taxon>Actinomycetota</taxon>
        <taxon>Actinomycetes</taxon>
        <taxon>Kitasatosporales</taxon>
        <taxon>Streptomycetaceae</taxon>
        <taxon>Streptomyces</taxon>
    </lineage>
</organism>
<gene>
    <name evidence="2" type="ORF">SSDG_00898</name>
</gene>
<dbReference type="Proteomes" id="UP000002805">
    <property type="component" value="Chromosome"/>
</dbReference>
<protein>
    <submittedName>
        <fullName evidence="2">Predicted protein</fullName>
    </submittedName>
</protein>
<reference evidence="3" key="2">
    <citation type="submission" date="2009-10" db="EMBL/GenBank/DDBJ databases">
        <title>The genome sequence of Streptomyces pristinaespiralis strain ATCC 25486.</title>
        <authorList>
            <consortium name="The Broad Institute Genome Sequencing Platform"/>
            <consortium name="Broad Institute Microbial Sequencing Center"/>
            <person name="Fischbach M."/>
            <person name="Godfrey P."/>
            <person name="Ward D."/>
            <person name="Young S."/>
            <person name="Zeng Q."/>
            <person name="Koehrsen M."/>
            <person name="Alvarado L."/>
            <person name="Berlin A.M."/>
            <person name="Bochicchio J."/>
            <person name="Borenstein D."/>
            <person name="Chapman S.B."/>
            <person name="Chen Z."/>
            <person name="Engels R."/>
            <person name="Freedman E."/>
            <person name="Gellesch M."/>
            <person name="Goldberg J."/>
            <person name="Griggs A."/>
            <person name="Gujja S."/>
            <person name="Heilman E.R."/>
            <person name="Heiman D.I."/>
            <person name="Hepburn T.A."/>
            <person name="Howarth C."/>
            <person name="Jen D."/>
            <person name="Larson L."/>
            <person name="Lewis B."/>
            <person name="Mehta T."/>
            <person name="Park D."/>
            <person name="Pearson M."/>
            <person name="Richards J."/>
            <person name="Roberts A."/>
            <person name="Saif S."/>
            <person name="Shea T.D."/>
            <person name="Shenoy N."/>
            <person name="Sisk P."/>
            <person name="Stolte C."/>
            <person name="Sykes S.N."/>
            <person name="Thomson T."/>
            <person name="Walk T."/>
            <person name="White J."/>
            <person name="Yandava C."/>
            <person name="Straight P."/>
            <person name="Clardy J."/>
            <person name="Hung D."/>
            <person name="Kolter R."/>
            <person name="Mekalanos J."/>
            <person name="Walker S."/>
            <person name="Walsh C.T."/>
            <person name="Wieland-Brown L.C."/>
            <person name="Haas B."/>
            <person name="Nusbaum C."/>
            <person name="Birren B."/>
        </authorList>
    </citation>
    <scope>NUCLEOTIDE SEQUENCE [LARGE SCALE GENOMIC DNA]</scope>
    <source>
        <strain evidence="3">ATCC 25486 / DSM 40338 / CBS 914.69 / JCM 4507 / NBRC 13074 / NRRL 2958 / 5647</strain>
    </source>
</reference>
<reference evidence="3" key="1">
    <citation type="submission" date="2008-02" db="EMBL/GenBank/DDBJ databases">
        <authorList>
            <consortium name="The Broad Institute Genome Sequencing Platform"/>
            <person name="Fischbach M."/>
            <person name="Ward D."/>
            <person name="Young S."/>
            <person name="Jaffe D."/>
            <person name="Gnerre S."/>
            <person name="Berlin A."/>
            <person name="Heiman D."/>
            <person name="Hepburn T."/>
            <person name="Sykes S."/>
            <person name="Alvarado L."/>
            <person name="Kodira C.D."/>
            <person name="Straight P."/>
            <person name="Clardy J."/>
            <person name="Hung D."/>
            <person name="Kolter R."/>
            <person name="Mekalanos J."/>
            <person name="Walker S."/>
            <person name="Walsh C.T."/>
            <person name="Lander E."/>
            <person name="Galagan J."/>
            <person name="Nusbaum C."/>
            <person name="Birren B."/>
        </authorList>
    </citation>
    <scope>NUCLEOTIDE SEQUENCE [LARGE SCALE GENOMIC DNA]</scope>
    <source>
        <strain evidence="3">ATCC 25486 / DSM 40338 / CBS 914.69 / JCM 4507 / NBRC 13074 / NRRL 2958 / 5647</strain>
    </source>
</reference>
<evidence type="ECO:0000313" key="3">
    <source>
        <dbReference type="Proteomes" id="UP000002805"/>
    </source>
</evidence>
<sequence length="72" mass="7815">MPKVRLPAGPPAPPTGGWTGTRRSRPERHPVLNHRGRGARAAKRWKAAQRGCSGRLLVGEDLLQPPAVHRGL</sequence>
<accession>B5H6W9</accession>